<dbReference type="STRING" id="1461694.ATO9_03030"/>
<dbReference type="eggNOG" id="COG0456">
    <property type="taxonomic scope" value="Bacteria"/>
</dbReference>
<dbReference type="OrthoDB" id="9804026at2"/>
<dbReference type="InterPro" id="IPR000182">
    <property type="entry name" value="GNAT_dom"/>
</dbReference>
<gene>
    <name evidence="4" type="ORF">ATO9_03030</name>
</gene>
<proteinExistence type="predicted"/>
<dbReference type="Pfam" id="PF00583">
    <property type="entry name" value="Acetyltransf_1"/>
    <property type="match status" value="1"/>
</dbReference>
<accession>A0A0A0EMQ6</accession>
<keyword evidence="2" id="KW-0012">Acyltransferase</keyword>
<sequence>MTPAALAAVHRAAFTTPRPWSEKEFAAFLDDRLCFLTVEGPAFALGRVIAGEVELLTLATDPAQQGRGHGRRCLAAFEAEARQRGAETAFLEVAADNDAARALYASAGWRETGVRPRYYHAPDGTRIDAQIMSKTLT</sequence>
<protein>
    <submittedName>
        <fullName evidence="4">Alanine acetyltransferase</fullName>
    </submittedName>
</protein>
<dbReference type="GO" id="GO:0016747">
    <property type="term" value="F:acyltransferase activity, transferring groups other than amino-acyl groups"/>
    <property type="evidence" value="ECO:0007669"/>
    <property type="project" value="InterPro"/>
</dbReference>
<organism evidence="4 5">
    <name type="scientific">Pseudooceanicola atlanticus</name>
    <dbReference type="NCBI Taxonomy" id="1461694"/>
    <lineage>
        <taxon>Bacteria</taxon>
        <taxon>Pseudomonadati</taxon>
        <taxon>Pseudomonadota</taxon>
        <taxon>Alphaproteobacteria</taxon>
        <taxon>Rhodobacterales</taxon>
        <taxon>Paracoccaceae</taxon>
        <taxon>Pseudooceanicola</taxon>
    </lineage>
</organism>
<feature type="domain" description="N-acetyltransferase" evidence="3">
    <location>
        <begin position="1"/>
        <end position="137"/>
    </location>
</feature>
<dbReference type="PROSITE" id="PS51186">
    <property type="entry name" value="GNAT"/>
    <property type="match status" value="1"/>
</dbReference>
<keyword evidence="1 4" id="KW-0808">Transferase</keyword>
<evidence type="ECO:0000313" key="4">
    <source>
        <dbReference type="EMBL" id="KGM50477.1"/>
    </source>
</evidence>
<evidence type="ECO:0000256" key="2">
    <source>
        <dbReference type="ARBA" id="ARBA00023315"/>
    </source>
</evidence>
<dbReference type="PANTHER" id="PTHR43420:SF44">
    <property type="entry name" value="ACETYLTRANSFERASE YPEA"/>
    <property type="match status" value="1"/>
</dbReference>
<dbReference type="InterPro" id="IPR016181">
    <property type="entry name" value="Acyl_CoA_acyltransferase"/>
</dbReference>
<evidence type="ECO:0000313" key="5">
    <source>
        <dbReference type="Proteomes" id="UP000030004"/>
    </source>
</evidence>
<comment type="caution">
    <text evidence="4">The sequence shown here is derived from an EMBL/GenBank/DDBJ whole genome shotgun (WGS) entry which is preliminary data.</text>
</comment>
<dbReference type="CDD" id="cd04301">
    <property type="entry name" value="NAT_SF"/>
    <property type="match status" value="1"/>
</dbReference>
<name>A0A0A0EMQ6_9RHOB</name>
<dbReference type="SUPFAM" id="SSF55729">
    <property type="entry name" value="Acyl-CoA N-acyltransferases (Nat)"/>
    <property type="match status" value="1"/>
</dbReference>
<evidence type="ECO:0000259" key="3">
    <source>
        <dbReference type="PROSITE" id="PS51186"/>
    </source>
</evidence>
<reference evidence="4 5" key="1">
    <citation type="journal article" date="2015" name="Antonie Van Leeuwenhoek">
        <title>Pseudooceanicola atlanticus gen. nov. sp. nov., isolated from surface seawater of the Atlantic Ocean and reclassification of Oceanicola batsensis, Oceanicola marinus, Oceanicola nitratireducens, Oceanicola nanhaiensis, Oceanicola antarcticus and Oceanicola flagellatus, as Pseudooceanicola batsensis comb. nov., Pseudooceanicola marinus comb. nov., Pseudooceanicola nitratireducens comb. nov., Pseudooceanicola nanhaiensis comb. nov., Pseudooceanicola antarcticus comb. nov., and Pseudooceanicola flagellatus comb. nov.</title>
        <authorList>
            <person name="Lai Q."/>
            <person name="Li G."/>
            <person name="Liu X."/>
            <person name="Du Y."/>
            <person name="Sun F."/>
            <person name="Shao Z."/>
        </authorList>
    </citation>
    <scope>NUCLEOTIDE SEQUENCE [LARGE SCALE GENOMIC DNA]</scope>
    <source>
        <strain evidence="4 5">22II-s11g</strain>
    </source>
</reference>
<dbReference type="PANTHER" id="PTHR43420">
    <property type="entry name" value="ACETYLTRANSFERASE"/>
    <property type="match status" value="1"/>
</dbReference>
<dbReference type="Gene3D" id="3.40.630.30">
    <property type="match status" value="1"/>
</dbReference>
<dbReference type="Proteomes" id="UP000030004">
    <property type="component" value="Unassembled WGS sequence"/>
</dbReference>
<keyword evidence="5" id="KW-1185">Reference proteome</keyword>
<dbReference type="EMBL" id="AQQX01000001">
    <property type="protein sequence ID" value="KGM50477.1"/>
    <property type="molecule type" value="Genomic_DNA"/>
</dbReference>
<dbReference type="RefSeq" id="WP_043744780.1">
    <property type="nucleotide sequence ID" value="NZ_AQQX01000001.1"/>
</dbReference>
<evidence type="ECO:0000256" key="1">
    <source>
        <dbReference type="ARBA" id="ARBA00022679"/>
    </source>
</evidence>
<dbReference type="AlphaFoldDB" id="A0A0A0EMQ6"/>
<dbReference type="InterPro" id="IPR050680">
    <property type="entry name" value="YpeA/RimI_acetyltransf"/>
</dbReference>